<feature type="compositionally biased region" description="Basic and acidic residues" evidence="1">
    <location>
        <begin position="19"/>
        <end position="44"/>
    </location>
</feature>
<dbReference type="EMBL" id="BARW01010219">
    <property type="protein sequence ID" value="GAI74051.1"/>
    <property type="molecule type" value="Genomic_DNA"/>
</dbReference>
<reference evidence="2" key="1">
    <citation type="journal article" date="2014" name="Front. Microbiol.">
        <title>High frequency of phylogenetically diverse reductive dehalogenase-homologous genes in deep subseafloor sedimentary metagenomes.</title>
        <authorList>
            <person name="Kawai M."/>
            <person name="Futagami T."/>
            <person name="Toyoda A."/>
            <person name="Takaki Y."/>
            <person name="Nishi S."/>
            <person name="Hori S."/>
            <person name="Arai W."/>
            <person name="Tsubouchi T."/>
            <person name="Morono Y."/>
            <person name="Uchiyama I."/>
            <person name="Ito T."/>
            <person name="Fujiyama A."/>
            <person name="Inagaki F."/>
            <person name="Takami H."/>
        </authorList>
    </citation>
    <scope>NUCLEOTIDE SEQUENCE</scope>
    <source>
        <strain evidence="2">Expedition CK06-06</strain>
    </source>
</reference>
<sequence>MSTGKDTGKKPPEPSKAAKAKDTPTRVDELLKQFEGDRKKAAIT</sequence>
<feature type="non-terminal residue" evidence="2">
    <location>
        <position position="44"/>
    </location>
</feature>
<proteinExistence type="predicted"/>
<accession>X1S4J5</accession>
<feature type="compositionally biased region" description="Basic and acidic residues" evidence="1">
    <location>
        <begin position="1"/>
        <end position="13"/>
    </location>
</feature>
<organism evidence="2">
    <name type="scientific">marine sediment metagenome</name>
    <dbReference type="NCBI Taxonomy" id="412755"/>
    <lineage>
        <taxon>unclassified sequences</taxon>
        <taxon>metagenomes</taxon>
        <taxon>ecological metagenomes</taxon>
    </lineage>
</organism>
<dbReference type="AlphaFoldDB" id="X1S4J5"/>
<comment type="caution">
    <text evidence="2">The sequence shown here is derived from an EMBL/GenBank/DDBJ whole genome shotgun (WGS) entry which is preliminary data.</text>
</comment>
<gene>
    <name evidence="2" type="ORF">S12H4_20226</name>
</gene>
<protein>
    <submittedName>
        <fullName evidence="2">Uncharacterized protein</fullName>
    </submittedName>
</protein>
<feature type="region of interest" description="Disordered" evidence="1">
    <location>
        <begin position="1"/>
        <end position="44"/>
    </location>
</feature>
<evidence type="ECO:0000313" key="2">
    <source>
        <dbReference type="EMBL" id="GAI74051.1"/>
    </source>
</evidence>
<evidence type="ECO:0000256" key="1">
    <source>
        <dbReference type="SAM" id="MobiDB-lite"/>
    </source>
</evidence>
<name>X1S4J5_9ZZZZ</name>